<evidence type="ECO:0000256" key="1">
    <source>
        <dbReference type="SAM" id="Phobius"/>
    </source>
</evidence>
<keyword evidence="3" id="KW-1185">Reference proteome</keyword>
<dbReference type="Pfam" id="PF07332">
    <property type="entry name" value="Phage_holin_3_6"/>
    <property type="match status" value="1"/>
</dbReference>
<feature type="transmembrane region" description="Helical" evidence="1">
    <location>
        <begin position="45"/>
        <end position="66"/>
    </location>
</feature>
<evidence type="ECO:0000313" key="3">
    <source>
        <dbReference type="Proteomes" id="UP000521868"/>
    </source>
</evidence>
<gene>
    <name evidence="2" type="ORF">RAMLITH_07995</name>
</gene>
<feature type="transmembrane region" description="Helical" evidence="1">
    <location>
        <begin position="72"/>
        <end position="93"/>
    </location>
</feature>
<evidence type="ECO:0000313" key="2">
    <source>
        <dbReference type="EMBL" id="NKE65762.1"/>
    </source>
</evidence>
<keyword evidence="1" id="KW-0812">Transmembrane</keyword>
<dbReference type="Proteomes" id="UP000521868">
    <property type="component" value="Unassembled WGS sequence"/>
</dbReference>
<proteinExistence type="predicted"/>
<dbReference type="AlphaFoldDB" id="A0A7X6DEM8"/>
<comment type="caution">
    <text evidence="2">The sequence shown here is derived from an EMBL/GenBank/DDBJ whole genome shotgun (WGS) entry which is preliminary data.</text>
</comment>
<sequence>MALGRTFARLAAGSVLLLRQRLELASLELEEEVLRLGLLLARAMVTALLLTLALFGAGATVIIYFWDEARLAAAVGVTGFFALAAVLTGWRLAAALRDKPAFLAATLAELDQDAQRLGEQP</sequence>
<name>A0A7X6DEM8_9BURK</name>
<keyword evidence="1" id="KW-1133">Transmembrane helix</keyword>
<accession>A0A7X6DEM8</accession>
<dbReference type="RefSeq" id="WP_337786123.1">
    <property type="nucleotide sequence ID" value="NZ_VTOX01000002.1"/>
</dbReference>
<keyword evidence="1" id="KW-0472">Membrane</keyword>
<dbReference type="InterPro" id="IPR009937">
    <property type="entry name" value="Phage_holin_3_6"/>
</dbReference>
<organism evidence="2 3">
    <name type="scientific">Ramlibacter lithotrophicus</name>
    <dbReference type="NCBI Taxonomy" id="2606681"/>
    <lineage>
        <taxon>Bacteria</taxon>
        <taxon>Pseudomonadati</taxon>
        <taxon>Pseudomonadota</taxon>
        <taxon>Betaproteobacteria</taxon>
        <taxon>Burkholderiales</taxon>
        <taxon>Comamonadaceae</taxon>
        <taxon>Ramlibacter</taxon>
    </lineage>
</organism>
<dbReference type="EMBL" id="VTOX01000002">
    <property type="protein sequence ID" value="NKE65762.1"/>
    <property type="molecule type" value="Genomic_DNA"/>
</dbReference>
<protein>
    <recommendedName>
        <fullName evidence="4">Phage holin family protein</fullName>
    </recommendedName>
</protein>
<evidence type="ECO:0008006" key="4">
    <source>
        <dbReference type="Google" id="ProtNLM"/>
    </source>
</evidence>
<reference evidence="2 3" key="1">
    <citation type="journal article" date="2020" name="Nature">
        <title>Bacterial chemolithoautotrophy via manganese oxidation.</title>
        <authorList>
            <person name="Yu H."/>
            <person name="Leadbetter J.R."/>
        </authorList>
    </citation>
    <scope>NUCLEOTIDE SEQUENCE [LARGE SCALE GENOMIC DNA]</scope>
    <source>
        <strain evidence="2 3">RBP-1</strain>
    </source>
</reference>